<evidence type="ECO:0000313" key="3">
    <source>
        <dbReference type="EnsemblMetazoa" id="ASIC016270-PA"/>
    </source>
</evidence>
<dbReference type="EMBL" id="KE525339">
    <property type="protein sequence ID" value="KFB48293.1"/>
    <property type="molecule type" value="Genomic_DNA"/>
</dbReference>
<dbReference type="VEuPathDB" id="VectorBase:ASIC016270"/>
<keyword evidence="4" id="KW-1185">Reference proteome</keyword>
<dbReference type="EMBL" id="ATLV01023038">
    <property type="status" value="NOT_ANNOTATED_CDS"/>
    <property type="molecule type" value="Genomic_DNA"/>
</dbReference>
<organism evidence="2">
    <name type="scientific">Anopheles sinensis</name>
    <name type="common">Mosquito</name>
    <dbReference type="NCBI Taxonomy" id="74873"/>
    <lineage>
        <taxon>Eukaryota</taxon>
        <taxon>Metazoa</taxon>
        <taxon>Ecdysozoa</taxon>
        <taxon>Arthropoda</taxon>
        <taxon>Hexapoda</taxon>
        <taxon>Insecta</taxon>
        <taxon>Pterygota</taxon>
        <taxon>Neoptera</taxon>
        <taxon>Endopterygota</taxon>
        <taxon>Diptera</taxon>
        <taxon>Nematocera</taxon>
        <taxon>Culicoidea</taxon>
        <taxon>Culicidae</taxon>
        <taxon>Anophelinae</taxon>
        <taxon>Anopheles</taxon>
    </lineage>
</organism>
<dbReference type="Proteomes" id="UP000030765">
    <property type="component" value="Unassembled WGS sequence"/>
</dbReference>
<evidence type="ECO:0000313" key="4">
    <source>
        <dbReference type="Proteomes" id="UP000030765"/>
    </source>
</evidence>
<proteinExistence type="predicted"/>
<protein>
    <submittedName>
        <fullName evidence="2 3">Lamina-associated polypeptide 2, isoforms beta/gamma-like protein</fullName>
    </submittedName>
</protein>
<reference evidence="3" key="2">
    <citation type="submission" date="2020-05" db="UniProtKB">
        <authorList>
            <consortium name="EnsemblMetazoa"/>
        </authorList>
    </citation>
    <scope>IDENTIFICATION</scope>
</reference>
<feature type="region of interest" description="Disordered" evidence="1">
    <location>
        <begin position="16"/>
        <end position="35"/>
    </location>
</feature>
<evidence type="ECO:0000313" key="2">
    <source>
        <dbReference type="EMBL" id="KFB48293.1"/>
    </source>
</evidence>
<gene>
    <name evidence="2" type="ORF">ZHAS_00016270</name>
</gene>
<sequence length="105" mass="11218">MPGVAYGTGQLGFSKARNKHHTAKGNGRARGTVEGHLATKPTGMAGTCVMPLKGAYDGTYEVNRTWNVSGLLGSIASERLVMLQFNIIFHSVIPANSCRSMYSSE</sequence>
<dbReference type="AlphaFoldDB" id="A0A084WDJ9"/>
<name>A0A084WDJ9_ANOSI</name>
<dbReference type="EnsemblMetazoa" id="ASIC016270-RA">
    <property type="protein sequence ID" value="ASIC016270-PA"/>
    <property type="gene ID" value="ASIC016270"/>
</dbReference>
<reference evidence="2 4" key="1">
    <citation type="journal article" date="2014" name="BMC Genomics">
        <title>Genome sequence of Anopheles sinensis provides insight into genetics basis of mosquito competence for malaria parasites.</title>
        <authorList>
            <person name="Zhou D."/>
            <person name="Zhang D."/>
            <person name="Ding G."/>
            <person name="Shi L."/>
            <person name="Hou Q."/>
            <person name="Ye Y."/>
            <person name="Xu Y."/>
            <person name="Zhou H."/>
            <person name="Xiong C."/>
            <person name="Li S."/>
            <person name="Yu J."/>
            <person name="Hong S."/>
            <person name="Yu X."/>
            <person name="Zou P."/>
            <person name="Chen C."/>
            <person name="Chang X."/>
            <person name="Wang W."/>
            <person name="Lv Y."/>
            <person name="Sun Y."/>
            <person name="Ma L."/>
            <person name="Shen B."/>
            <person name="Zhu C."/>
        </authorList>
    </citation>
    <scope>NUCLEOTIDE SEQUENCE [LARGE SCALE GENOMIC DNA]</scope>
</reference>
<evidence type="ECO:0000256" key="1">
    <source>
        <dbReference type="SAM" id="MobiDB-lite"/>
    </source>
</evidence>
<accession>A0A084WDJ9</accession>